<feature type="domain" description="MTTase N-terminal" evidence="13">
    <location>
        <begin position="5"/>
        <end position="131"/>
    </location>
</feature>
<accession>A0A7C1HTK2</accession>
<dbReference type="InterPro" id="IPR058240">
    <property type="entry name" value="rSAM_sf"/>
</dbReference>
<proteinExistence type="predicted"/>
<dbReference type="Gene3D" id="3.80.30.20">
    <property type="entry name" value="tm_1862 like domain"/>
    <property type="match status" value="1"/>
</dbReference>
<dbReference type="Pfam" id="PF00919">
    <property type="entry name" value="UPF0004"/>
    <property type="match status" value="1"/>
</dbReference>
<dbReference type="SUPFAM" id="SSF102114">
    <property type="entry name" value="Radical SAM enzymes"/>
    <property type="match status" value="1"/>
</dbReference>
<dbReference type="GO" id="GO:0005829">
    <property type="term" value="C:cytosol"/>
    <property type="evidence" value="ECO:0007669"/>
    <property type="project" value="TreeGrafter"/>
</dbReference>
<evidence type="ECO:0000256" key="2">
    <source>
        <dbReference type="ARBA" id="ARBA00003234"/>
    </source>
</evidence>
<dbReference type="InterPro" id="IPR006638">
    <property type="entry name" value="Elp3/MiaA/NifB-like_rSAM"/>
</dbReference>
<evidence type="ECO:0000256" key="7">
    <source>
        <dbReference type="ARBA" id="ARBA00023004"/>
    </source>
</evidence>
<evidence type="ECO:0000313" key="15">
    <source>
        <dbReference type="EMBL" id="HDQ88697.1"/>
    </source>
</evidence>
<dbReference type="InterPro" id="IPR020612">
    <property type="entry name" value="Methylthiotransferase_CS"/>
</dbReference>
<feature type="domain" description="Radical SAM core" evidence="14">
    <location>
        <begin position="144"/>
        <end position="384"/>
    </location>
</feature>
<comment type="caution">
    <text evidence="15">The sequence shown here is derived from an EMBL/GenBank/DDBJ whole genome shotgun (WGS) entry which is preliminary data.</text>
</comment>
<comment type="function">
    <text evidence="2">Catalyzes the methylthiolation of N6-(dimethylallyl)adenosine (i(6)A), leading to the formation of 2-methylthio-N6-(dimethylallyl)adenosine (ms(2)i(6)A) at position 37 in tRNAs that read codons beginning with uridine.</text>
</comment>
<keyword evidence="6" id="KW-0479">Metal-binding</keyword>
<dbReference type="Pfam" id="PF04055">
    <property type="entry name" value="Radical_SAM"/>
    <property type="match status" value="1"/>
</dbReference>
<dbReference type="Proteomes" id="UP000886066">
    <property type="component" value="Unassembled WGS sequence"/>
</dbReference>
<keyword evidence="7" id="KW-0408">Iron</keyword>
<protein>
    <recommendedName>
        <fullName evidence="10">tRNA-2-methylthio-N(6)-dimethylallyladenosine synthase</fullName>
        <ecNumber evidence="9">2.8.4.3</ecNumber>
    </recommendedName>
    <alternativeName>
        <fullName evidence="12">(Dimethylallyl)adenosine tRNA methylthiotransferase MiaB</fullName>
    </alternativeName>
    <alternativeName>
        <fullName evidence="11">tRNA-i(6)A37 methylthiotransferase</fullName>
    </alternativeName>
</protein>
<dbReference type="PANTHER" id="PTHR43020">
    <property type="entry name" value="CDK5 REGULATORY SUBUNIT-ASSOCIATED PROTEIN 1"/>
    <property type="match status" value="1"/>
</dbReference>
<evidence type="ECO:0000259" key="13">
    <source>
        <dbReference type="PROSITE" id="PS51449"/>
    </source>
</evidence>
<evidence type="ECO:0000256" key="11">
    <source>
        <dbReference type="ARBA" id="ARBA00080698"/>
    </source>
</evidence>
<dbReference type="InterPro" id="IPR005839">
    <property type="entry name" value="Methylthiotransferase"/>
</dbReference>
<gene>
    <name evidence="15" type="ORF">ENN92_00940</name>
</gene>
<dbReference type="Gene3D" id="3.40.50.12160">
    <property type="entry name" value="Methylthiotransferase, N-terminal domain"/>
    <property type="match status" value="1"/>
</dbReference>
<dbReference type="FunFam" id="3.40.50.12160:FF:000003">
    <property type="entry name" value="CDK5 regulatory subunit-associated protein 1"/>
    <property type="match status" value="1"/>
</dbReference>
<dbReference type="CDD" id="cd01335">
    <property type="entry name" value="Radical_SAM"/>
    <property type="match status" value="1"/>
</dbReference>
<dbReference type="InterPro" id="IPR023404">
    <property type="entry name" value="rSAM_horseshoe"/>
</dbReference>
<keyword evidence="3" id="KW-0004">4Fe-4S</keyword>
<dbReference type="InterPro" id="IPR038135">
    <property type="entry name" value="Methylthiotransferase_N_sf"/>
</dbReference>
<dbReference type="AlphaFoldDB" id="A0A7C1HTK2"/>
<dbReference type="PROSITE" id="PS51449">
    <property type="entry name" value="MTTASE_N"/>
    <property type="match status" value="1"/>
</dbReference>
<sequence length="384" mass="43426">MVSSKTYYIETYGCQANESDSQKLSALLENLGFESAENYQNSDIFIINSCSVRQKSEDKVYGLARTLGKDDTGNSTSKPFTILTGCMVGSVKGERQRYSFSELQKRTPWVDLYLSPEETLLLPNFLVGAGVLSREDALISKEAPVISKKGYINISYGCDNFCSYCVVPYARGKEISRSQDEIFSEIEELLNKGITEITLLGQNVNSWGLSGDEKKKIRVGDESKLPFAQLLRDIHGIEQVSKISFLSSNPFDFSQDLVDTMGLPKIDNYLHIAVQSGNNDILTRMNRRHTVEEFIGLIDKIKKVKPNLELGTDIIVGFPGETEDQFMDTVKLFQTIKFNVAFISIYSPRKGTFADKHYKDDISLEEKRRRHSYLSKIWKATLKE</sequence>
<evidence type="ECO:0000256" key="4">
    <source>
        <dbReference type="ARBA" id="ARBA00022679"/>
    </source>
</evidence>
<evidence type="ECO:0000256" key="5">
    <source>
        <dbReference type="ARBA" id="ARBA00022691"/>
    </source>
</evidence>
<dbReference type="GO" id="GO:0046872">
    <property type="term" value="F:metal ion binding"/>
    <property type="evidence" value="ECO:0007669"/>
    <property type="project" value="UniProtKB-KW"/>
</dbReference>
<evidence type="ECO:0000259" key="14">
    <source>
        <dbReference type="PROSITE" id="PS51918"/>
    </source>
</evidence>
<organism evidence="15">
    <name type="scientific">candidate division WWE3 bacterium</name>
    <dbReference type="NCBI Taxonomy" id="2053526"/>
    <lineage>
        <taxon>Bacteria</taxon>
        <taxon>Katanobacteria</taxon>
    </lineage>
</organism>
<dbReference type="SFLD" id="SFLDS00029">
    <property type="entry name" value="Radical_SAM"/>
    <property type="match status" value="1"/>
</dbReference>
<dbReference type="GO" id="GO:0051539">
    <property type="term" value="F:4 iron, 4 sulfur cluster binding"/>
    <property type="evidence" value="ECO:0007669"/>
    <property type="project" value="UniProtKB-KW"/>
</dbReference>
<dbReference type="PANTHER" id="PTHR43020:SF2">
    <property type="entry name" value="MITOCHONDRIAL TRNA METHYLTHIOTRANSFERASE CDK5RAP1"/>
    <property type="match status" value="1"/>
</dbReference>
<evidence type="ECO:0000256" key="3">
    <source>
        <dbReference type="ARBA" id="ARBA00022485"/>
    </source>
</evidence>
<dbReference type="InterPro" id="IPR007197">
    <property type="entry name" value="rSAM"/>
</dbReference>
<evidence type="ECO:0000256" key="12">
    <source>
        <dbReference type="ARBA" id="ARBA00081141"/>
    </source>
</evidence>
<dbReference type="EMBL" id="DSDM01000055">
    <property type="protein sequence ID" value="HDQ88697.1"/>
    <property type="molecule type" value="Genomic_DNA"/>
</dbReference>
<comment type="cofactor">
    <cofactor evidence="1">
        <name>[4Fe-4S] cluster</name>
        <dbReference type="ChEBI" id="CHEBI:49883"/>
    </cofactor>
</comment>
<dbReference type="InterPro" id="IPR013848">
    <property type="entry name" value="Methylthiotransferase_N"/>
</dbReference>
<evidence type="ECO:0000256" key="6">
    <source>
        <dbReference type="ARBA" id="ARBA00022723"/>
    </source>
</evidence>
<dbReference type="PROSITE" id="PS51918">
    <property type="entry name" value="RADICAL_SAM"/>
    <property type="match status" value="1"/>
</dbReference>
<name>A0A7C1HTK2_UNCKA</name>
<keyword evidence="8" id="KW-0411">Iron-sulfur</keyword>
<reference evidence="15" key="1">
    <citation type="journal article" date="2020" name="mSystems">
        <title>Genome- and Community-Level Interaction Insights into Carbon Utilization and Element Cycling Functions of Hydrothermarchaeota in Hydrothermal Sediment.</title>
        <authorList>
            <person name="Zhou Z."/>
            <person name="Liu Y."/>
            <person name="Xu W."/>
            <person name="Pan J."/>
            <person name="Luo Z.H."/>
            <person name="Li M."/>
        </authorList>
    </citation>
    <scope>NUCLEOTIDE SEQUENCE [LARGE SCALE GENOMIC DNA]</scope>
    <source>
        <strain evidence="15">SpSt-1219</strain>
    </source>
</reference>
<dbReference type="FunFam" id="3.80.30.20:FF:000001">
    <property type="entry name" value="tRNA-2-methylthio-N(6)-dimethylallyladenosine synthase 2"/>
    <property type="match status" value="1"/>
</dbReference>
<dbReference type="NCBIfam" id="TIGR00089">
    <property type="entry name" value="MiaB/RimO family radical SAM methylthiotransferase"/>
    <property type="match status" value="1"/>
</dbReference>
<dbReference type="PROSITE" id="PS01278">
    <property type="entry name" value="MTTASE_RADICAL"/>
    <property type="match status" value="1"/>
</dbReference>
<dbReference type="SMART" id="SM00729">
    <property type="entry name" value="Elp3"/>
    <property type="match status" value="1"/>
</dbReference>
<dbReference type="GO" id="GO:0035597">
    <property type="term" value="F:tRNA-2-methylthio-N(6)-dimethylallyladenosine(37) synthase activity"/>
    <property type="evidence" value="ECO:0007669"/>
    <property type="project" value="UniProtKB-EC"/>
</dbReference>
<evidence type="ECO:0000256" key="10">
    <source>
        <dbReference type="ARBA" id="ARBA00068570"/>
    </source>
</evidence>
<evidence type="ECO:0000256" key="1">
    <source>
        <dbReference type="ARBA" id="ARBA00001966"/>
    </source>
</evidence>
<evidence type="ECO:0000256" key="8">
    <source>
        <dbReference type="ARBA" id="ARBA00023014"/>
    </source>
</evidence>
<keyword evidence="4 15" id="KW-0808">Transferase</keyword>
<evidence type="ECO:0000256" key="9">
    <source>
        <dbReference type="ARBA" id="ARBA00033765"/>
    </source>
</evidence>
<dbReference type="EC" id="2.8.4.3" evidence="9"/>
<keyword evidence="5" id="KW-0949">S-adenosyl-L-methionine</keyword>
<dbReference type="SFLD" id="SFLDG01082">
    <property type="entry name" value="B12-binding_domain_containing"/>
    <property type="match status" value="1"/>
</dbReference>